<feature type="repeat" description="ANK" evidence="3">
    <location>
        <begin position="356"/>
        <end position="388"/>
    </location>
</feature>
<feature type="region of interest" description="Disordered" evidence="4">
    <location>
        <begin position="912"/>
        <end position="934"/>
    </location>
</feature>
<feature type="repeat" description="ANK" evidence="3">
    <location>
        <begin position="38"/>
        <end position="70"/>
    </location>
</feature>
<feature type="repeat" description="ANK" evidence="3">
    <location>
        <begin position="71"/>
        <end position="92"/>
    </location>
</feature>
<feature type="compositionally biased region" description="Polar residues" evidence="4">
    <location>
        <begin position="693"/>
        <end position="708"/>
    </location>
</feature>
<evidence type="ECO:0000256" key="1">
    <source>
        <dbReference type="ARBA" id="ARBA00022737"/>
    </source>
</evidence>
<dbReference type="Proteomes" id="UP001489004">
    <property type="component" value="Unassembled WGS sequence"/>
</dbReference>
<dbReference type="Pfam" id="PF00023">
    <property type="entry name" value="Ank"/>
    <property type="match status" value="1"/>
</dbReference>
<feature type="repeat" description="ANK" evidence="3">
    <location>
        <begin position="767"/>
        <end position="799"/>
    </location>
</feature>
<dbReference type="Gene3D" id="1.25.40.20">
    <property type="entry name" value="Ankyrin repeat-containing domain"/>
    <property type="match status" value="5"/>
</dbReference>
<feature type="repeat" description="ANK" evidence="3">
    <location>
        <begin position="223"/>
        <end position="255"/>
    </location>
</feature>
<dbReference type="PROSITE" id="PS51257">
    <property type="entry name" value="PROKAR_LIPOPROTEIN"/>
    <property type="match status" value="1"/>
</dbReference>
<dbReference type="SUPFAM" id="SSF48403">
    <property type="entry name" value="Ankyrin repeat"/>
    <property type="match status" value="3"/>
</dbReference>
<evidence type="ECO:0000256" key="4">
    <source>
        <dbReference type="SAM" id="MobiDB-lite"/>
    </source>
</evidence>
<sequence length="1149" mass="121232">MATHKLLPDLSFAGLVSFACSWDAKIERLRLGGQRRMQRFTALHKAAQKGNVQEVMELLAEGADPRVRDSEGRTPLHHAVMRGHLGVVDELLAAAGPSALLAKDVLGCTPVHLAAVQNQVTLIMKLVNALLKDEKGTTPLHEVARRRCMQDFMGFLHLGWDLAARDDPGGNPPLLLAQLSPAWAEAANANSWTPLHYAAAHNQVAAMEALVKLGCEPAIQDSVSSTPMHVAAGEGHLEAVQKLVDLGCDAGVRDRDGCTPLYCAAAWNRIASVRQLDRLGCPSGSRSEEGRTPTHVAAEQGWVDLIELLVRELRNKVDTRDTYQFTPLHSAANGGHVRAIQKLIQFNHDVDVKDYLGRTPLHYAAMNGRVAAVEELIKQGAAVREKDSRGGYTPLHLAADAGQCEVIVKLVELGAGLEAQTHKGWTPLVLATMKGPANIDAIGVLVELGARVDMVMENTSMETPLHIAARSGRVDIAAKLLRCGVPVSVRTKDGSTPLHYAAAFGQSHVIQKLVEAGCSPDCTDDAHNTPLHLAAGCGFLDTVVKLVELGADLNARDITACTPLQNAAHGTYSALAAMPVNQQQPNAQGGAHGQGSNSLLSPAVQGQHQSLTPAQAAAQMALSNGTAQPNGMVPVRTGLAWATLVGQNEVLSSMYMGAGAGGAAGEPEGGNDWRGLGLMQLLKRASRRRGGAQFSTGPADTSTVTTPGTVRHADPERDKERDCGLEALLKKTEALQLSSLEQDRARLIPVAVKMVELGAKVDAVDAEGRTALHLAAGCGDKNMVLKLVELGTDVNCRDSVGGTPMHHAAMANKKEMMFLLARLGCDWRARADGIDGATAAFVLCGQHGKTTRQQLVEAKLKRVYLEGMAARNAGQNAAALSEALEEAAETVTVAQADANMAALLEEVEEEGNKLAKRKKKKKKGKSKVEGGDDGLDDIDAMNLLEIGAAAGEDVFKETLQLLDAAIEAASAANVSANAPPAEHRHERPGQLPTGSLFSAGLLATNFPHAKPAEGYHMQQANGRGRSLDSAMSGMPRAGSQSHPAAPMQQPHWQTRPMAAQGMPHPGFTQQYSTFASGTPMDHCGPALAASVLGGEAGGMPVSPGRMEGGLFQEPFRGPGSLGDGLQSSPLVHLQGWTPAAASPGWGPAF</sequence>
<evidence type="ECO:0000313" key="5">
    <source>
        <dbReference type="EMBL" id="KAK9816633.1"/>
    </source>
</evidence>
<dbReference type="InterPro" id="IPR002110">
    <property type="entry name" value="Ankyrin_rpt"/>
</dbReference>
<dbReference type="PROSITE" id="PS50297">
    <property type="entry name" value="ANK_REP_REGION"/>
    <property type="match status" value="12"/>
</dbReference>
<gene>
    <name evidence="5" type="ORF">WJX72_003077</name>
</gene>
<feature type="compositionally biased region" description="Basic residues" evidence="4">
    <location>
        <begin position="914"/>
        <end position="925"/>
    </location>
</feature>
<dbReference type="PROSITE" id="PS50088">
    <property type="entry name" value="ANK_REPEAT"/>
    <property type="match status" value="13"/>
</dbReference>
<organism evidence="5 6">
    <name type="scientific">[Myrmecia] bisecta</name>
    <dbReference type="NCBI Taxonomy" id="41462"/>
    <lineage>
        <taxon>Eukaryota</taxon>
        <taxon>Viridiplantae</taxon>
        <taxon>Chlorophyta</taxon>
        <taxon>core chlorophytes</taxon>
        <taxon>Trebouxiophyceae</taxon>
        <taxon>Trebouxiales</taxon>
        <taxon>Trebouxiaceae</taxon>
        <taxon>Myrmecia</taxon>
    </lineage>
</organism>
<keyword evidence="2 3" id="KW-0040">ANK repeat</keyword>
<keyword evidence="1" id="KW-0677">Repeat</keyword>
<evidence type="ECO:0000313" key="6">
    <source>
        <dbReference type="Proteomes" id="UP001489004"/>
    </source>
</evidence>
<dbReference type="InterPro" id="IPR036770">
    <property type="entry name" value="Ankyrin_rpt-contain_sf"/>
</dbReference>
<name>A0AAW1Q2T2_9CHLO</name>
<proteinExistence type="predicted"/>
<dbReference type="PANTHER" id="PTHR24198:SF165">
    <property type="entry name" value="ANKYRIN REPEAT-CONTAINING PROTEIN-RELATED"/>
    <property type="match status" value="1"/>
</dbReference>
<evidence type="ECO:0000256" key="2">
    <source>
        <dbReference type="ARBA" id="ARBA00023043"/>
    </source>
</evidence>
<dbReference type="PRINTS" id="PR01415">
    <property type="entry name" value="ANKYRIN"/>
</dbReference>
<protein>
    <submittedName>
        <fullName evidence="5">Uncharacterized protein</fullName>
    </submittedName>
</protein>
<keyword evidence="6" id="KW-1185">Reference proteome</keyword>
<comment type="caution">
    <text evidence="5">The sequence shown here is derived from an EMBL/GenBank/DDBJ whole genome shotgun (WGS) entry which is preliminary data.</text>
</comment>
<feature type="repeat" description="ANK" evidence="3">
    <location>
        <begin position="493"/>
        <end position="525"/>
    </location>
</feature>
<accession>A0AAW1Q2T2</accession>
<feature type="repeat" description="ANK" evidence="3">
    <location>
        <begin position="423"/>
        <end position="457"/>
    </location>
</feature>
<dbReference type="SMART" id="SM00248">
    <property type="entry name" value="ANK"/>
    <property type="match status" value="16"/>
</dbReference>
<feature type="repeat" description="ANK" evidence="3">
    <location>
        <begin position="390"/>
        <end position="422"/>
    </location>
</feature>
<feature type="repeat" description="ANK" evidence="3">
    <location>
        <begin position="289"/>
        <end position="311"/>
    </location>
</feature>
<dbReference type="PANTHER" id="PTHR24198">
    <property type="entry name" value="ANKYRIN REPEAT AND PROTEIN KINASE DOMAIN-CONTAINING PROTEIN"/>
    <property type="match status" value="1"/>
</dbReference>
<dbReference type="Pfam" id="PF12796">
    <property type="entry name" value="Ank_2"/>
    <property type="match status" value="5"/>
</dbReference>
<feature type="region of interest" description="Disordered" evidence="4">
    <location>
        <begin position="1023"/>
        <end position="1048"/>
    </location>
</feature>
<feature type="repeat" description="ANK" evidence="3">
    <location>
        <begin position="190"/>
        <end position="222"/>
    </location>
</feature>
<feature type="repeat" description="ANK" evidence="3">
    <location>
        <begin position="526"/>
        <end position="558"/>
    </location>
</feature>
<evidence type="ECO:0000256" key="3">
    <source>
        <dbReference type="PROSITE-ProRule" id="PRU00023"/>
    </source>
</evidence>
<reference evidence="5 6" key="1">
    <citation type="journal article" date="2024" name="Nat. Commun.">
        <title>Phylogenomics reveals the evolutionary origins of lichenization in chlorophyte algae.</title>
        <authorList>
            <person name="Puginier C."/>
            <person name="Libourel C."/>
            <person name="Otte J."/>
            <person name="Skaloud P."/>
            <person name="Haon M."/>
            <person name="Grisel S."/>
            <person name="Petersen M."/>
            <person name="Berrin J.G."/>
            <person name="Delaux P.M."/>
            <person name="Dal Grande F."/>
            <person name="Keller J."/>
        </authorList>
    </citation>
    <scope>NUCLEOTIDE SEQUENCE [LARGE SCALE GENOMIC DNA]</scope>
    <source>
        <strain evidence="5 6">SAG 2043</strain>
    </source>
</reference>
<feature type="region of interest" description="Disordered" evidence="4">
    <location>
        <begin position="689"/>
        <end position="718"/>
    </location>
</feature>
<feature type="repeat" description="ANK" evidence="3">
    <location>
        <begin position="460"/>
        <end position="492"/>
    </location>
</feature>
<feature type="repeat" description="ANK" evidence="3">
    <location>
        <begin position="323"/>
        <end position="355"/>
    </location>
</feature>
<dbReference type="AlphaFoldDB" id="A0AAW1Q2T2"/>
<dbReference type="EMBL" id="JALJOR010000005">
    <property type="protein sequence ID" value="KAK9816633.1"/>
    <property type="molecule type" value="Genomic_DNA"/>
</dbReference>